<name>A0ABY4TYL5_9SPHN</name>
<keyword evidence="1" id="KW-0808">Transferase</keyword>
<evidence type="ECO:0000256" key="1">
    <source>
        <dbReference type="ARBA" id="ARBA00022679"/>
    </source>
</evidence>
<dbReference type="InterPro" id="IPR016181">
    <property type="entry name" value="Acyl_CoA_acyltransferase"/>
</dbReference>
<sequence length="158" mass="17318">MGGLVIHDFSDALAPHFARINAEWIGAMYRIEPTDRDVLDHPRARIVDRGGAILFVEDADLGIVGTCALQRTAPGRFELTKMGVLESARGRGVGAALLDAAIARAKVLGAETLYLLSNRRSAAAIHLYERAGFVHDAEIMTEYGSRYERCDVAMRYRG</sequence>
<dbReference type="RefSeq" id="WP_250752045.1">
    <property type="nucleotide sequence ID" value="NZ_CP098401.1"/>
</dbReference>
<evidence type="ECO:0000313" key="5">
    <source>
        <dbReference type="Proteomes" id="UP001055580"/>
    </source>
</evidence>
<dbReference type="Pfam" id="PF13508">
    <property type="entry name" value="Acetyltransf_7"/>
    <property type="match status" value="1"/>
</dbReference>
<protein>
    <submittedName>
        <fullName evidence="4">GNAT family N-acetyltransferase</fullName>
    </submittedName>
</protein>
<dbReference type="Gene3D" id="3.40.630.30">
    <property type="match status" value="1"/>
</dbReference>
<organism evidence="4 5">
    <name type="scientific">Sphingomonas donggukensis</name>
    <dbReference type="NCBI Taxonomy" id="2949093"/>
    <lineage>
        <taxon>Bacteria</taxon>
        <taxon>Pseudomonadati</taxon>
        <taxon>Pseudomonadota</taxon>
        <taxon>Alphaproteobacteria</taxon>
        <taxon>Sphingomonadales</taxon>
        <taxon>Sphingomonadaceae</taxon>
        <taxon>Sphingomonas</taxon>
    </lineage>
</organism>
<accession>A0ABY4TYL5</accession>
<dbReference type="PROSITE" id="PS51186">
    <property type="entry name" value="GNAT"/>
    <property type="match status" value="1"/>
</dbReference>
<dbReference type="EMBL" id="CP098401">
    <property type="protein sequence ID" value="URW75636.1"/>
    <property type="molecule type" value="Genomic_DNA"/>
</dbReference>
<dbReference type="CDD" id="cd04301">
    <property type="entry name" value="NAT_SF"/>
    <property type="match status" value="1"/>
</dbReference>
<proteinExistence type="predicted"/>
<evidence type="ECO:0000256" key="2">
    <source>
        <dbReference type="ARBA" id="ARBA00023315"/>
    </source>
</evidence>
<dbReference type="PANTHER" id="PTHR43877">
    <property type="entry name" value="AMINOALKYLPHOSPHONATE N-ACETYLTRANSFERASE-RELATED-RELATED"/>
    <property type="match status" value="1"/>
</dbReference>
<reference evidence="4" key="1">
    <citation type="submission" date="2022-05" db="EMBL/GenBank/DDBJ databases">
        <title>Sphingomonas sp. strain RMG20 Genome sequencing and assembly.</title>
        <authorList>
            <person name="Kim I."/>
        </authorList>
    </citation>
    <scope>NUCLEOTIDE SEQUENCE</scope>
    <source>
        <strain evidence="4">RMG20</strain>
    </source>
</reference>
<evidence type="ECO:0000259" key="3">
    <source>
        <dbReference type="PROSITE" id="PS51186"/>
    </source>
</evidence>
<evidence type="ECO:0000313" key="4">
    <source>
        <dbReference type="EMBL" id="URW75636.1"/>
    </source>
</evidence>
<dbReference type="InterPro" id="IPR050832">
    <property type="entry name" value="Bact_Acetyltransf"/>
</dbReference>
<gene>
    <name evidence="4" type="ORF">M9980_14125</name>
</gene>
<dbReference type="SUPFAM" id="SSF55729">
    <property type="entry name" value="Acyl-CoA N-acyltransferases (Nat)"/>
    <property type="match status" value="1"/>
</dbReference>
<keyword evidence="2" id="KW-0012">Acyltransferase</keyword>
<keyword evidence="5" id="KW-1185">Reference proteome</keyword>
<dbReference type="InterPro" id="IPR000182">
    <property type="entry name" value="GNAT_dom"/>
</dbReference>
<feature type="domain" description="N-acetyltransferase" evidence="3">
    <location>
        <begin position="4"/>
        <end position="158"/>
    </location>
</feature>
<dbReference type="Proteomes" id="UP001055580">
    <property type="component" value="Chromosome"/>
</dbReference>